<evidence type="ECO:0000259" key="2">
    <source>
        <dbReference type="PROSITE" id="PS50112"/>
    </source>
</evidence>
<dbReference type="RefSeq" id="WP_120369640.1">
    <property type="nucleotide sequence ID" value="NZ_RAXU01000005.1"/>
</dbReference>
<dbReference type="Pfam" id="PF13426">
    <property type="entry name" value="PAS_9"/>
    <property type="match status" value="1"/>
</dbReference>
<feature type="domain" description="EAL" evidence="4">
    <location>
        <begin position="696"/>
        <end position="949"/>
    </location>
</feature>
<dbReference type="AlphaFoldDB" id="A0A3A8EJ14"/>
<feature type="domain" description="PAS" evidence="2">
    <location>
        <begin position="395"/>
        <end position="449"/>
    </location>
</feature>
<sequence>MSEIQETELYDHVDTAHIKSSIRHSKALLLNLFLLCIFDYLLYRLFYSPVSSFWFTTWITVASLFFLGCWYITQFYFKENTYSLKKANIWMQCICLGSGCIIGTGIILINYNLIYLSPALSAPHVLTLSSVLYMITGIICLTYLTQSLRHFFLVFFPTVLPLFISQFSHPQNNYTLFYVAYNFILIIFVFSAFASHRNKHRMSILFFKNKELKQNAEEQVKWTDELYQQLQVEMDKSKEIELQLQLHNQLLEQKVKERTYDVEKMNERLENNAQNLRLAHEIAGIRPWHWDIEHRKIELTTPEQDRITKDWKSHQHYLEKIVHPDDLFLVKRALYRHLRGYTPRFDVTMRIQHDDNWYWVQEVGQVVLRHAQSNIPLRMLGIRRDISQEKKDQDRLKLAASVVQQAAEGIFVLDENLCYVDANPCYEQLTGFHKQEMLGKHLFDITQNDKFHQKNMHLNITKQLLQKGEFDGELNENFLSGKELSIWTHINAVKNDNDQIINYIGIVSDQTERKRQEQRLSYLENYDTLTDLPNRFYYNYQLHQYLVSQKDPIKQFAVIRFNIDRFRTLNEFLTNNGGDELLKKVAQRLRLTTPDALLVAHLNGDDFAILYEISHIRPSIEQHCSRIFESFLEPFHVQNQDFIITVSIGVAYYPEHGRQIDSLNNHAEQALNDAKRLGGNTVCYYSPEKSALLTQGVNIERELRNAIKNNELMVYYQPKVCAITHDVYGFEALARWNHPTRGLIGPDLFIPIAQETSLISDIGRFVIMETAKQMRIWEDLGFKNICVSVNVVAQQIHRGQLLNDLDDAMQYYQISGKKLELEITESSLMESSEIVQEMLQEIKHREILISLDDFGTGYSSLAYLTEYPIDILKIDRTFISKIGILKQEAIVSAMIAMGKAMNLTLVAEGVETKEQADFLSQQKCDILQGFLFSKPLNPVDSTEFLKTHKCVDE</sequence>
<dbReference type="CDD" id="cd01949">
    <property type="entry name" value="GGDEF"/>
    <property type="match status" value="1"/>
</dbReference>
<dbReference type="SUPFAM" id="SSF55073">
    <property type="entry name" value="Nucleotide cyclase"/>
    <property type="match status" value="1"/>
</dbReference>
<dbReference type="Proteomes" id="UP000269001">
    <property type="component" value="Unassembled WGS sequence"/>
</dbReference>
<accession>A0A3A8EJ14</accession>
<dbReference type="SMART" id="SM00267">
    <property type="entry name" value="GGDEF"/>
    <property type="match status" value="1"/>
</dbReference>
<dbReference type="SMART" id="SM00052">
    <property type="entry name" value="EAL"/>
    <property type="match status" value="1"/>
</dbReference>
<feature type="transmembrane region" description="Helical" evidence="1">
    <location>
        <begin position="28"/>
        <end position="47"/>
    </location>
</feature>
<feature type="transmembrane region" description="Helical" evidence="1">
    <location>
        <begin position="175"/>
        <end position="194"/>
    </location>
</feature>
<dbReference type="SUPFAM" id="SSF141868">
    <property type="entry name" value="EAL domain-like"/>
    <property type="match status" value="1"/>
</dbReference>
<dbReference type="Gene3D" id="3.30.450.20">
    <property type="entry name" value="PAS domain"/>
    <property type="match status" value="2"/>
</dbReference>
<comment type="caution">
    <text evidence="6">The sequence shown here is derived from an EMBL/GenBank/DDBJ whole genome shotgun (WGS) entry which is preliminary data.</text>
</comment>
<dbReference type="SUPFAM" id="SSF55785">
    <property type="entry name" value="PYP-like sensor domain (PAS domain)"/>
    <property type="match status" value="2"/>
</dbReference>
<dbReference type="InterPro" id="IPR000700">
    <property type="entry name" value="PAS-assoc_C"/>
</dbReference>
<dbReference type="InterPro" id="IPR001633">
    <property type="entry name" value="EAL_dom"/>
</dbReference>
<dbReference type="InterPro" id="IPR001610">
    <property type="entry name" value="PAC"/>
</dbReference>
<dbReference type="CDD" id="cd00130">
    <property type="entry name" value="PAS"/>
    <property type="match status" value="1"/>
</dbReference>
<dbReference type="SMART" id="SM00086">
    <property type="entry name" value="PAC"/>
    <property type="match status" value="2"/>
</dbReference>
<evidence type="ECO:0000313" key="7">
    <source>
        <dbReference type="Proteomes" id="UP000269001"/>
    </source>
</evidence>
<reference evidence="6 7" key="1">
    <citation type="submission" date="2018-09" db="EMBL/GenBank/DDBJ databases">
        <title>The draft genome of Acinetobacter spp. strains.</title>
        <authorList>
            <person name="Qin J."/>
            <person name="Feng Y."/>
            <person name="Zong Z."/>
        </authorList>
    </citation>
    <scope>NUCLEOTIDE SEQUENCE [LARGE SCALE GENOMIC DNA]</scope>
    <source>
        <strain evidence="6 7">WCHAc060096</strain>
    </source>
</reference>
<gene>
    <name evidence="6" type="ORF">D7V21_06135</name>
</gene>
<dbReference type="InterPro" id="IPR000014">
    <property type="entry name" value="PAS"/>
</dbReference>
<dbReference type="Pfam" id="PF00563">
    <property type="entry name" value="EAL"/>
    <property type="match status" value="1"/>
</dbReference>
<dbReference type="InterPro" id="IPR043128">
    <property type="entry name" value="Rev_trsase/Diguanyl_cyclase"/>
</dbReference>
<dbReference type="InterPro" id="IPR029787">
    <property type="entry name" value="Nucleotide_cyclase"/>
</dbReference>
<name>A0A3A8EJ14_9GAMM</name>
<keyword evidence="7" id="KW-1185">Reference proteome</keyword>
<evidence type="ECO:0000259" key="4">
    <source>
        <dbReference type="PROSITE" id="PS50883"/>
    </source>
</evidence>
<feature type="transmembrane region" description="Helical" evidence="1">
    <location>
        <begin position="125"/>
        <end position="144"/>
    </location>
</feature>
<dbReference type="Gene3D" id="3.20.20.450">
    <property type="entry name" value="EAL domain"/>
    <property type="match status" value="1"/>
</dbReference>
<dbReference type="InterPro" id="IPR052155">
    <property type="entry name" value="Biofilm_reg_signaling"/>
</dbReference>
<organism evidence="6 7">
    <name type="scientific">Acinetobacter guerrae</name>
    <dbReference type="NCBI Taxonomy" id="1843371"/>
    <lineage>
        <taxon>Bacteria</taxon>
        <taxon>Pseudomonadati</taxon>
        <taxon>Pseudomonadota</taxon>
        <taxon>Gammaproteobacteria</taxon>
        <taxon>Moraxellales</taxon>
        <taxon>Moraxellaceae</taxon>
        <taxon>Acinetobacter</taxon>
    </lineage>
</organism>
<dbReference type="InterPro" id="IPR035919">
    <property type="entry name" value="EAL_sf"/>
</dbReference>
<dbReference type="CDD" id="cd01948">
    <property type="entry name" value="EAL"/>
    <property type="match status" value="1"/>
</dbReference>
<dbReference type="NCBIfam" id="TIGR00254">
    <property type="entry name" value="GGDEF"/>
    <property type="match status" value="1"/>
</dbReference>
<dbReference type="PROSITE" id="PS50887">
    <property type="entry name" value="GGDEF"/>
    <property type="match status" value="1"/>
</dbReference>
<keyword evidence="1" id="KW-0812">Transmembrane</keyword>
<dbReference type="PANTHER" id="PTHR44757">
    <property type="entry name" value="DIGUANYLATE CYCLASE DGCP"/>
    <property type="match status" value="1"/>
</dbReference>
<evidence type="ECO:0000259" key="3">
    <source>
        <dbReference type="PROSITE" id="PS50113"/>
    </source>
</evidence>
<protein>
    <submittedName>
        <fullName evidence="6">EAL domain-containing protein</fullName>
    </submittedName>
</protein>
<dbReference type="Gene3D" id="3.30.70.270">
    <property type="match status" value="1"/>
</dbReference>
<dbReference type="PANTHER" id="PTHR44757:SF2">
    <property type="entry name" value="BIOFILM ARCHITECTURE MAINTENANCE PROTEIN MBAA"/>
    <property type="match status" value="1"/>
</dbReference>
<evidence type="ECO:0000256" key="1">
    <source>
        <dbReference type="SAM" id="Phobius"/>
    </source>
</evidence>
<dbReference type="Pfam" id="PF08447">
    <property type="entry name" value="PAS_3"/>
    <property type="match status" value="1"/>
</dbReference>
<dbReference type="SMART" id="SM00091">
    <property type="entry name" value="PAS"/>
    <property type="match status" value="1"/>
</dbReference>
<evidence type="ECO:0000313" key="6">
    <source>
        <dbReference type="EMBL" id="RKG34927.1"/>
    </source>
</evidence>
<dbReference type="PROSITE" id="PS50883">
    <property type="entry name" value="EAL"/>
    <property type="match status" value="1"/>
</dbReference>
<dbReference type="InterPro" id="IPR013655">
    <property type="entry name" value="PAS_fold_3"/>
</dbReference>
<dbReference type="NCBIfam" id="TIGR00229">
    <property type="entry name" value="sensory_box"/>
    <property type="match status" value="1"/>
</dbReference>
<dbReference type="Pfam" id="PF00990">
    <property type="entry name" value="GGDEF"/>
    <property type="match status" value="1"/>
</dbReference>
<dbReference type="InterPro" id="IPR000160">
    <property type="entry name" value="GGDEF_dom"/>
</dbReference>
<dbReference type="PROSITE" id="PS50112">
    <property type="entry name" value="PAS"/>
    <property type="match status" value="1"/>
</dbReference>
<feature type="transmembrane region" description="Helical" evidence="1">
    <location>
        <begin position="89"/>
        <end position="113"/>
    </location>
</feature>
<dbReference type="PROSITE" id="PS50113">
    <property type="entry name" value="PAC"/>
    <property type="match status" value="1"/>
</dbReference>
<keyword evidence="1" id="KW-1133">Transmembrane helix</keyword>
<feature type="domain" description="PAC" evidence="3">
    <location>
        <begin position="468"/>
        <end position="522"/>
    </location>
</feature>
<feature type="transmembrane region" description="Helical" evidence="1">
    <location>
        <begin position="53"/>
        <end position="77"/>
    </location>
</feature>
<evidence type="ECO:0000259" key="5">
    <source>
        <dbReference type="PROSITE" id="PS50887"/>
    </source>
</evidence>
<dbReference type="InterPro" id="IPR035965">
    <property type="entry name" value="PAS-like_dom_sf"/>
</dbReference>
<feature type="domain" description="GGDEF" evidence="5">
    <location>
        <begin position="554"/>
        <end position="687"/>
    </location>
</feature>
<keyword evidence="1" id="KW-0472">Membrane</keyword>
<proteinExistence type="predicted"/>
<dbReference type="EMBL" id="RAXU01000005">
    <property type="protein sequence ID" value="RKG34927.1"/>
    <property type="molecule type" value="Genomic_DNA"/>
</dbReference>